<keyword evidence="2" id="KW-1185">Reference proteome</keyword>
<accession>A0AAD2ADB7</accession>
<gene>
    <name evidence="1" type="ORF">FPE_LOCUS33468</name>
</gene>
<evidence type="ECO:0000313" key="1">
    <source>
        <dbReference type="EMBL" id="CAI9786038.1"/>
    </source>
</evidence>
<protein>
    <submittedName>
        <fullName evidence="1">Uncharacterized protein</fullName>
    </submittedName>
</protein>
<organism evidence="1 2">
    <name type="scientific">Fraxinus pennsylvanica</name>
    <dbReference type="NCBI Taxonomy" id="56036"/>
    <lineage>
        <taxon>Eukaryota</taxon>
        <taxon>Viridiplantae</taxon>
        <taxon>Streptophyta</taxon>
        <taxon>Embryophyta</taxon>
        <taxon>Tracheophyta</taxon>
        <taxon>Spermatophyta</taxon>
        <taxon>Magnoliopsida</taxon>
        <taxon>eudicotyledons</taxon>
        <taxon>Gunneridae</taxon>
        <taxon>Pentapetalae</taxon>
        <taxon>asterids</taxon>
        <taxon>lamiids</taxon>
        <taxon>Lamiales</taxon>
        <taxon>Oleaceae</taxon>
        <taxon>Oleeae</taxon>
        <taxon>Fraxinus</taxon>
    </lineage>
</organism>
<dbReference type="AlphaFoldDB" id="A0AAD2ADB7"/>
<name>A0AAD2ADB7_9LAMI</name>
<proteinExistence type="predicted"/>
<dbReference type="Proteomes" id="UP000834106">
    <property type="component" value="Chromosome 22"/>
</dbReference>
<sequence length="187" mass="21493">MKNQEDLLHATLVAFLSDILICYLLKNYTLHLSTLDYSDSHRLSQLPAEVEVAGLPVPWSFHLLTWPLHHYYVVWLREEKQAYFLNIGTFLLVGIESETLVKEDVDGVEGQTVEVAESFKPVDFHNQMEFLHFLQLPPYNNQLRETPSLISGFFNSFEISPLCGNQWPQVGSLVSKGRRFHVSMGLK</sequence>
<dbReference type="EMBL" id="OU503057">
    <property type="protein sequence ID" value="CAI9786038.1"/>
    <property type="molecule type" value="Genomic_DNA"/>
</dbReference>
<evidence type="ECO:0000313" key="2">
    <source>
        <dbReference type="Proteomes" id="UP000834106"/>
    </source>
</evidence>
<reference evidence="1" key="1">
    <citation type="submission" date="2023-05" db="EMBL/GenBank/DDBJ databases">
        <authorList>
            <person name="Huff M."/>
        </authorList>
    </citation>
    <scope>NUCLEOTIDE SEQUENCE</scope>
</reference>